<gene>
    <name evidence="1" type="ORF">EU556_24265</name>
</gene>
<comment type="caution">
    <text evidence="1">The sequence shown here is derived from an EMBL/GenBank/DDBJ whole genome shotgun (WGS) entry which is preliminary data.</text>
</comment>
<reference evidence="1 2" key="1">
    <citation type="submission" date="2019-04" db="EMBL/GenBank/DDBJ databases">
        <authorList>
            <person name="Feng G."/>
            <person name="Zhang J."/>
            <person name="Zhu H."/>
        </authorList>
    </citation>
    <scope>NUCLEOTIDE SEQUENCE [LARGE SCALE GENOMIC DNA]</scope>
    <source>
        <strain evidence="1 2">92R-1</strain>
    </source>
</reference>
<dbReference type="AlphaFoldDB" id="A0A4Z0NYK8"/>
<keyword evidence="2" id="KW-1185">Reference proteome</keyword>
<evidence type="ECO:0000313" key="1">
    <source>
        <dbReference type="EMBL" id="TGE03730.1"/>
    </source>
</evidence>
<dbReference type="Proteomes" id="UP000298337">
    <property type="component" value="Unassembled WGS sequence"/>
</dbReference>
<dbReference type="EMBL" id="SRLA01000007">
    <property type="protein sequence ID" value="TGE03730.1"/>
    <property type="molecule type" value="Genomic_DNA"/>
</dbReference>
<protein>
    <submittedName>
        <fullName evidence="1">Uncharacterized protein</fullName>
    </submittedName>
</protein>
<evidence type="ECO:0000313" key="2">
    <source>
        <dbReference type="Proteomes" id="UP000298337"/>
    </source>
</evidence>
<sequence length="126" mass="14823">MHFLEQTHSVVAMGDTNGVPPPHSYTKLRRLYLTCIPLRRNNYLTSVEVADVWQVLETYQKYLATAWSAYSVELETLRLRIAHFCYTVLEAKLSRRELDYTMRIEHYFSAQPIQTVPLQPFLAWLT</sequence>
<dbReference type="RefSeq" id="WP_135436831.1">
    <property type="nucleotide sequence ID" value="NZ_SRLA01000007.1"/>
</dbReference>
<name>A0A4Z0NYK8_9BACT</name>
<accession>A0A4Z0NYK8</accession>
<organism evidence="1 2">
    <name type="scientific">Hymenobacter fodinae</name>
    <dbReference type="NCBI Taxonomy" id="2510796"/>
    <lineage>
        <taxon>Bacteria</taxon>
        <taxon>Pseudomonadati</taxon>
        <taxon>Bacteroidota</taxon>
        <taxon>Cytophagia</taxon>
        <taxon>Cytophagales</taxon>
        <taxon>Hymenobacteraceae</taxon>
        <taxon>Hymenobacter</taxon>
    </lineage>
</organism>
<proteinExistence type="predicted"/>